<organism evidence="1 2">
    <name type="scientific">Plakobranchus ocellatus</name>
    <dbReference type="NCBI Taxonomy" id="259542"/>
    <lineage>
        <taxon>Eukaryota</taxon>
        <taxon>Metazoa</taxon>
        <taxon>Spiralia</taxon>
        <taxon>Lophotrochozoa</taxon>
        <taxon>Mollusca</taxon>
        <taxon>Gastropoda</taxon>
        <taxon>Heterobranchia</taxon>
        <taxon>Euthyneura</taxon>
        <taxon>Panpulmonata</taxon>
        <taxon>Sacoglossa</taxon>
        <taxon>Placobranchoidea</taxon>
        <taxon>Plakobranchidae</taxon>
        <taxon>Plakobranchus</taxon>
    </lineage>
</organism>
<comment type="caution">
    <text evidence="1">The sequence shown here is derived from an EMBL/GenBank/DDBJ whole genome shotgun (WGS) entry which is preliminary data.</text>
</comment>
<proteinExistence type="predicted"/>
<gene>
    <name evidence="1" type="ORF">PoB_001049400</name>
</gene>
<dbReference type="Proteomes" id="UP000735302">
    <property type="component" value="Unassembled WGS sequence"/>
</dbReference>
<dbReference type="EMBL" id="BLXT01001274">
    <property type="protein sequence ID" value="GFN83988.1"/>
    <property type="molecule type" value="Genomic_DNA"/>
</dbReference>
<protein>
    <submittedName>
        <fullName evidence="1">Uncharacterized protein</fullName>
    </submittedName>
</protein>
<keyword evidence="2" id="KW-1185">Reference proteome</keyword>
<evidence type="ECO:0000313" key="1">
    <source>
        <dbReference type="EMBL" id="GFN83988.1"/>
    </source>
</evidence>
<name>A0AAV3YPD1_9GAST</name>
<reference evidence="1 2" key="1">
    <citation type="journal article" date="2021" name="Elife">
        <title>Chloroplast acquisition without the gene transfer in kleptoplastic sea slugs, Plakobranchus ocellatus.</title>
        <authorList>
            <person name="Maeda T."/>
            <person name="Takahashi S."/>
            <person name="Yoshida T."/>
            <person name="Shimamura S."/>
            <person name="Takaki Y."/>
            <person name="Nagai Y."/>
            <person name="Toyoda A."/>
            <person name="Suzuki Y."/>
            <person name="Arimoto A."/>
            <person name="Ishii H."/>
            <person name="Satoh N."/>
            <person name="Nishiyama T."/>
            <person name="Hasebe M."/>
            <person name="Maruyama T."/>
            <person name="Minagawa J."/>
            <person name="Obokata J."/>
            <person name="Shigenobu S."/>
        </authorList>
    </citation>
    <scope>NUCLEOTIDE SEQUENCE [LARGE SCALE GENOMIC DNA]</scope>
</reference>
<sequence length="175" mass="19718">MTGRNLRQEDVCRFQGDFAAYFATSLTVHSTVFPFQKHPRVSKTSPNDHILSFPLPHCSPRRIPPTAHSAPPSFTPFLVHTSLPVTLWQPYHAFPIYEPNQFHCTVVLTNRHSFDETATTALLAMIIFQVLRVFKLGAFPHAARTNQSIGKFNNKRCLSIQGLSAMGVYSLLHSK</sequence>
<dbReference type="AlphaFoldDB" id="A0AAV3YPD1"/>
<accession>A0AAV3YPD1</accession>
<evidence type="ECO:0000313" key="2">
    <source>
        <dbReference type="Proteomes" id="UP000735302"/>
    </source>
</evidence>